<keyword evidence="3" id="KW-1185">Reference proteome</keyword>
<dbReference type="SUPFAM" id="SSF51197">
    <property type="entry name" value="Clavaminate synthase-like"/>
    <property type="match status" value="1"/>
</dbReference>
<feature type="domain" description="JmjC" evidence="1">
    <location>
        <begin position="198"/>
        <end position="339"/>
    </location>
</feature>
<name>A0AA36I9I5_9DINO</name>
<dbReference type="InterPro" id="IPR041667">
    <property type="entry name" value="Cupin_8"/>
</dbReference>
<dbReference type="Gene3D" id="2.60.120.650">
    <property type="entry name" value="Cupin"/>
    <property type="match status" value="1"/>
</dbReference>
<dbReference type="PANTHER" id="PTHR12480:SF6">
    <property type="entry name" value="2-OXOGLUTARATE AND IRON-DEPENDENT OXYGENASE JMJD4"/>
    <property type="match status" value="1"/>
</dbReference>
<organism evidence="2 3">
    <name type="scientific">Effrenium voratum</name>
    <dbReference type="NCBI Taxonomy" id="2562239"/>
    <lineage>
        <taxon>Eukaryota</taxon>
        <taxon>Sar</taxon>
        <taxon>Alveolata</taxon>
        <taxon>Dinophyceae</taxon>
        <taxon>Suessiales</taxon>
        <taxon>Symbiodiniaceae</taxon>
        <taxon>Effrenium</taxon>
    </lineage>
</organism>
<dbReference type="InterPro" id="IPR003347">
    <property type="entry name" value="JmjC_dom"/>
</dbReference>
<evidence type="ECO:0000313" key="3">
    <source>
        <dbReference type="Proteomes" id="UP001178507"/>
    </source>
</evidence>
<dbReference type="GO" id="GO:0043565">
    <property type="term" value="F:sequence-specific DNA binding"/>
    <property type="evidence" value="ECO:0007669"/>
    <property type="project" value="TreeGrafter"/>
</dbReference>
<dbReference type="GO" id="GO:0005737">
    <property type="term" value="C:cytoplasm"/>
    <property type="evidence" value="ECO:0007669"/>
    <property type="project" value="TreeGrafter"/>
</dbReference>
<dbReference type="PANTHER" id="PTHR12480">
    <property type="entry name" value="ARGININE DEMETHYLASE AND LYSYL-HYDROXYLASE JMJD"/>
    <property type="match status" value="1"/>
</dbReference>
<dbReference type="GO" id="GO:0016706">
    <property type="term" value="F:2-oxoglutarate-dependent dioxygenase activity"/>
    <property type="evidence" value="ECO:0007669"/>
    <property type="project" value="TreeGrafter"/>
</dbReference>
<dbReference type="AlphaFoldDB" id="A0AA36I9I5"/>
<dbReference type="Pfam" id="PF13621">
    <property type="entry name" value="Cupin_8"/>
    <property type="match status" value="1"/>
</dbReference>
<sequence length="348" mass="39123">MGLVNSCCTSLASGWRRLLAYARSQALGLPGPGVVPSASAPSELCEPSREPVTALPLFGEMVLYGFADGELLGVESQTRAVLLRERLPKELLEADLARKSARSFRGSVETFRKQHLEAFRPAVLRQSAQGWPAMEKWDFEFFAKHCGDIEVEATLRQGKRQKLLLRDYLNDCKLQAGGDELPYLRGWYYQRDAPWLQKDLWEKGDFHDVAFQDWFKRLPARHHPDFHWLFIGAAGAITPLHIDPSATHAWLSQISGRKRFTLFAPSDLPELLSESGGFKPIADIPVKRQEIVLEPGDTIFVPAHWAHQVECLDDSISVTWNFLGESLFPTVRAAFLANAAKPAYEPEL</sequence>
<dbReference type="Proteomes" id="UP001178507">
    <property type="component" value="Unassembled WGS sequence"/>
</dbReference>
<dbReference type="SMART" id="SM00558">
    <property type="entry name" value="JmjC"/>
    <property type="match status" value="1"/>
</dbReference>
<reference evidence="2" key="1">
    <citation type="submission" date="2023-08" db="EMBL/GenBank/DDBJ databases">
        <authorList>
            <person name="Chen Y."/>
            <person name="Shah S."/>
            <person name="Dougan E. K."/>
            <person name="Thang M."/>
            <person name="Chan C."/>
        </authorList>
    </citation>
    <scope>NUCLEOTIDE SEQUENCE</scope>
</reference>
<protein>
    <recommendedName>
        <fullName evidence="1">JmjC domain-containing protein</fullName>
    </recommendedName>
</protein>
<dbReference type="GO" id="GO:0045905">
    <property type="term" value="P:positive regulation of translational termination"/>
    <property type="evidence" value="ECO:0007669"/>
    <property type="project" value="TreeGrafter"/>
</dbReference>
<evidence type="ECO:0000259" key="1">
    <source>
        <dbReference type="PROSITE" id="PS51184"/>
    </source>
</evidence>
<dbReference type="PROSITE" id="PS51184">
    <property type="entry name" value="JMJC"/>
    <property type="match status" value="1"/>
</dbReference>
<dbReference type="GO" id="GO:0005634">
    <property type="term" value="C:nucleus"/>
    <property type="evidence" value="ECO:0007669"/>
    <property type="project" value="TreeGrafter"/>
</dbReference>
<gene>
    <name evidence="2" type="ORF">EVOR1521_LOCUS10680</name>
</gene>
<evidence type="ECO:0000313" key="2">
    <source>
        <dbReference type="EMBL" id="CAJ1383586.1"/>
    </source>
</evidence>
<comment type="caution">
    <text evidence="2">The sequence shown here is derived from an EMBL/GenBank/DDBJ whole genome shotgun (WGS) entry which is preliminary data.</text>
</comment>
<dbReference type="EMBL" id="CAUJNA010001028">
    <property type="protein sequence ID" value="CAJ1383586.1"/>
    <property type="molecule type" value="Genomic_DNA"/>
</dbReference>
<dbReference type="InterPro" id="IPR050910">
    <property type="entry name" value="JMJD6_ArgDemeth/LysHydrox"/>
</dbReference>
<proteinExistence type="predicted"/>
<accession>A0AA36I9I5</accession>